<reference evidence="1 2" key="1">
    <citation type="journal article" date="2019" name="Sci. Rep.">
        <title>Sulfobacillus thermotolerans: new insights into resistance and metabolic capacities of acidophilic chemolithotrophs.</title>
        <authorList>
            <person name="Panyushkina A.E."/>
            <person name="Babenko V.V."/>
            <person name="Nikitina A.S."/>
            <person name="Selezneva O.V."/>
            <person name="Tsaplina I.A."/>
            <person name="Letarova M.A."/>
            <person name="Kostryukova E.S."/>
            <person name="Letarov A.V."/>
        </authorList>
    </citation>
    <scope>NUCLEOTIDE SEQUENCE [LARGE SCALE GENOMIC DNA]</scope>
    <source>
        <strain evidence="1 2">Kr1</strain>
    </source>
</reference>
<sequence length="110" mass="11993">MLYALVSDLFFADVVMRAASSVGERVQTFSTPDTLCQAVAQASPPPLVLLDLSIWDQRLSPCLEAVQHIAGFGPHVAREQFQAARAQGIETLWANSALSQKLGPWIVTNR</sequence>
<dbReference type="Proteomes" id="UP000325292">
    <property type="component" value="Chromosome"/>
</dbReference>
<dbReference type="EMBL" id="CP019454">
    <property type="protein sequence ID" value="AUW95126.1"/>
    <property type="molecule type" value="Genomic_DNA"/>
</dbReference>
<keyword evidence="2" id="KW-1185">Reference proteome</keyword>
<evidence type="ECO:0008006" key="3">
    <source>
        <dbReference type="Google" id="ProtNLM"/>
    </source>
</evidence>
<name>A0ABN5H331_9FIRM</name>
<protein>
    <recommendedName>
        <fullName evidence="3">Response regulatory domain-containing protein</fullName>
    </recommendedName>
</protein>
<evidence type="ECO:0000313" key="2">
    <source>
        <dbReference type="Proteomes" id="UP000325292"/>
    </source>
</evidence>
<evidence type="ECO:0000313" key="1">
    <source>
        <dbReference type="EMBL" id="AUW95126.1"/>
    </source>
</evidence>
<accession>A0ABN5H331</accession>
<dbReference type="RefSeq" id="WP_103375657.1">
    <property type="nucleotide sequence ID" value="NZ_CP133983.1"/>
</dbReference>
<gene>
    <name evidence="1" type="ORF">BXT84_15155</name>
</gene>
<organism evidence="1 2">
    <name type="scientific">Sulfobacillus thermotolerans</name>
    <dbReference type="NCBI Taxonomy" id="338644"/>
    <lineage>
        <taxon>Bacteria</taxon>
        <taxon>Bacillati</taxon>
        <taxon>Bacillota</taxon>
        <taxon>Clostridia</taxon>
        <taxon>Eubacteriales</taxon>
        <taxon>Clostridiales Family XVII. Incertae Sedis</taxon>
        <taxon>Sulfobacillus</taxon>
    </lineage>
</organism>
<proteinExistence type="predicted"/>